<dbReference type="EMBL" id="VJMJ01000361">
    <property type="protein sequence ID" value="KAF0721867.1"/>
    <property type="molecule type" value="Genomic_DNA"/>
</dbReference>
<organism evidence="8 9">
    <name type="scientific">Aphanomyces euteiches</name>
    <dbReference type="NCBI Taxonomy" id="100861"/>
    <lineage>
        <taxon>Eukaryota</taxon>
        <taxon>Sar</taxon>
        <taxon>Stramenopiles</taxon>
        <taxon>Oomycota</taxon>
        <taxon>Saprolegniomycetes</taxon>
        <taxon>Saprolegniales</taxon>
        <taxon>Verrucalvaceae</taxon>
        <taxon>Aphanomyces</taxon>
    </lineage>
</organism>
<dbReference type="PANTHER" id="PTHR12370">
    <property type="entry name" value="PHOSPHOLIPASE B-RELATED"/>
    <property type="match status" value="1"/>
</dbReference>
<evidence type="ECO:0000256" key="3">
    <source>
        <dbReference type="ARBA" id="ARBA00022801"/>
    </source>
</evidence>
<dbReference type="GO" id="GO:0004620">
    <property type="term" value="F:phospholipase activity"/>
    <property type="evidence" value="ECO:0007669"/>
    <property type="project" value="InterPro"/>
</dbReference>
<sequence length="573" mass="64503">MESLPLLPKPKPRRGNYPPWLMLVIAFSTVLALCRLAWPLSQATAVVNNHRMPPPPNAVVRTVQITMHWNTTTQTWNPRALFDVPDNEPKAAFATFNDSVPLIGWSQLWLRTHHDDFNTAMFAAGYAEAAVTHRRIAQHYKNTWSYFFTNDTAVAAKVTAFLERNFQWMTSQVAEHAANSTAPASARRYWRMVGGILAQLEGLSAGYKAFTTETKSLTRSDFLFLNADGDMGTLIAAVDGRDPRAKEPPNFKCSALIRLLPDDLLWGHATWDTYTAMNKMFKHYNVPLPDDYTSFRRISMASSPGYLSSVDDWYLVDNGLGVLETTNGIFTQSLLSLIKPQSCLSWIRAKVANALAHDGQQWTDLFALFNSGTYNNQWMILDTRRFHNGSMEPQGLMVLEQIPGRVVVRDVSAVLNSQGYWGSYNIPYFEAIYNESGFAKLTGDTWSHQNCSRAKIFARDAPKVNSLAVLKHLLRYNDFQHDPLSFQDPGRSVAARYDLSSTDFALNGAIDAKVTSLLMAKKLECDAILGPTNDNQPTFVWTHEFDKLASHLGQPTVFNFSFEPMRHSAHLEN</sequence>
<dbReference type="GO" id="GO:0009395">
    <property type="term" value="P:phospholipid catabolic process"/>
    <property type="evidence" value="ECO:0007669"/>
    <property type="project" value="TreeGrafter"/>
</dbReference>
<name>A0A6G0W549_9STRA</name>
<keyword evidence="9" id="KW-1185">Reference proteome</keyword>
<evidence type="ECO:0000256" key="1">
    <source>
        <dbReference type="ARBA" id="ARBA00007835"/>
    </source>
</evidence>
<dbReference type="EC" id="3.1.1.-" evidence="7"/>
<proteinExistence type="inferred from homology"/>
<evidence type="ECO:0000313" key="8">
    <source>
        <dbReference type="EMBL" id="KAF0721867.1"/>
    </source>
</evidence>
<evidence type="ECO:0000256" key="2">
    <source>
        <dbReference type="ARBA" id="ARBA00022729"/>
    </source>
</evidence>
<evidence type="ECO:0000313" key="9">
    <source>
        <dbReference type="Proteomes" id="UP000481153"/>
    </source>
</evidence>
<dbReference type="VEuPathDB" id="FungiDB:AeMF1_015427"/>
<keyword evidence="6" id="KW-0325">Glycoprotein</keyword>
<keyword evidence="4 7" id="KW-0442">Lipid degradation</keyword>
<keyword evidence="2" id="KW-0732">Signal</keyword>
<dbReference type="Proteomes" id="UP000481153">
    <property type="component" value="Unassembled WGS sequence"/>
</dbReference>
<dbReference type="Gene3D" id="3.60.60.30">
    <property type="match status" value="1"/>
</dbReference>
<keyword evidence="3 7" id="KW-0378">Hydrolase</keyword>
<dbReference type="AlphaFoldDB" id="A0A6G0W549"/>
<dbReference type="PANTHER" id="PTHR12370:SF3">
    <property type="entry name" value="PHOSPHOLIPASE B-LIKE 2-RELATED"/>
    <property type="match status" value="1"/>
</dbReference>
<dbReference type="GO" id="GO:0005576">
    <property type="term" value="C:extracellular region"/>
    <property type="evidence" value="ECO:0007669"/>
    <property type="project" value="TreeGrafter"/>
</dbReference>
<comment type="function">
    <text evidence="7">Putative phospholipase.</text>
</comment>
<gene>
    <name evidence="8" type="ORF">Ae201684_018854</name>
</gene>
<accession>A0A6G0W549</accession>
<dbReference type="InterPro" id="IPR007000">
    <property type="entry name" value="PLipase_B-like"/>
</dbReference>
<reference evidence="8 9" key="1">
    <citation type="submission" date="2019-07" db="EMBL/GenBank/DDBJ databases">
        <title>Genomics analysis of Aphanomyces spp. identifies a new class of oomycete effector associated with host adaptation.</title>
        <authorList>
            <person name="Gaulin E."/>
        </authorList>
    </citation>
    <scope>NUCLEOTIDE SEQUENCE [LARGE SCALE GENOMIC DNA]</scope>
    <source>
        <strain evidence="8 9">ATCC 201684</strain>
    </source>
</reference>
<dbReference type="Pfam" id="PF04916">
    <property type="entry name" value="Phospholip_B"/>
    <property type="match status" value="1"/>
</dbReference>
<comment type="caution">
    <text evidence="8">The sequence shown here is derived from an EMBL/GenBank/DDBJ whole genome shotgun (WGS) entry which is preliminary data.</text>
</comment>
<evidence type="ECO:0000256" key="5">
    <source>
        <dbReference type="ARBA" id="ARBA00023098"/>
    </source>
</evidence>
<evidence type="ECO:0000256" key="4">
    <source>
        <dbReference type="ARBA" id="ARBA00022963"/>
    </source>
</evidence>
<evidence type="ECO:0000256" key="6">
    <source>
        <dbReference type="ARBA" id="ARBA00023180"/>
    </source>
</evidence>
<keyword evidence="5 7" id="KW-0443">Lipid metabolism</keyword>
<evidence type="ECO:0000256" key="7">
    <source>
        <dbReference type="RuleBase" id="RU364138"/>
    </source>
</evidence>
<protein>
    <recommendedName>
        <fullName evidence="7">Phospholipase B-like</fullName>
        <ecNumber evidence="7">3.1.1.-</ecNumber>
    </recommendedName>
</protein>
<comment type="similarity">
    <text evidence="1 7">Belongs to the phospholipase B-like family.</text>
</comment>